<feature type="transmembrane region" description="Helical" evidence="1">
    <location>
        <begin position="78"/>
        <end position="100"/>
    </location>
</feature>
<evidence type="ECO:0008006" key="4">
    <source>
        <dbReference type="Google" id="ProtNLM"/>
    </source>
</evidence>
<feature type="transmembrane region" description="Helical" evidence="1">
    <location>
        <begin position="45"/>
        <end position="66"/>
    </location>
</feature>
<accession>A0A498JMG0</accession>
<evidence type="ECO:0000313" key="2">
    <source>
        <dbReference type="EMBL" id="RXH96236.1"/>
    </source>
</evidence>
<evidence type="ECO:0000256" key="1">
    <source>
        <dbReference type="SAM" id="Phobius"/>
    </source>
</evidence>
<keyword evidence="1" id="KW-1133">Transmembrane helix</keyword>
<keyword evidence="1" id="KW-0812">Transmembrane</keyword>
<name>A0A498JMG0_MALDO</name>
<dbReference type="STRING" id="3750.A0A498JMG0"/>
<dbReference type="InterPro" id="IPR019396">
    <property type="entry name" value="TM_Fragile-X-F-assoc"/>
</dbReference>
<dbReference type="Pfam" id="PF10269">
    <property type="entry name" value="Tmemb_185A"/>
    <property type="match status" value="1"/>
</dbReference>
<reference evidence="2 3" key="1">
    <citation type="submission" date="2018-10" db="EMBL/GenBank/DDBJ databases">
        <title>A high-quality apple genome assembly.</title>
        <authorList>
            <person name="Hu J."/>
        </authorList>
    </citation>
    <scope>NUCLEOTIDE SEQUENCE [LARGE SCALE GENOMIC DNA]</scope>
    <source>
        <strain evidence="3">cv. HFTH1</strain>
        <tissue evidence="2">Young leaf</tissue>
    </source>
</reference>
<sequence length="111" mass="13049">MLVQRRVMTWGSVAKPLQTLVADASLFTFTTLIVLKLHRSVRYPWWIIFSPLWLFHVVVARGRFSLPAPNLPNDRNWAPFHAVMATPLLVAVELTLCIYLQRRYEFNYNIY</sequence>
<dbReference type="Proteomes" id="UP000290289">
    <property type="component" value="Chromosome 6"/>
</dbReference>
<comment type="caution">
    <text evidence="2">The sequence shown here is derived from an EMBL/GenBank/DDBJ whole genome shotgun (WGS) entry which is preliminary data.</text>
</comment>
<dbReference type="PANTHER" id="PTHR46859:SF6">
    <property type="entry name" value="TRANSMEMBRANE FRAGILE-X-F-ASSOCIATED PROTEIN"/>
    <property type="match status" value="1"/>
</dbReference>
<dbReference type="EMBL" id="RDQH01000332">
    <property type="protein sequence ID" value="RXH96236.1"/>
    <property type="molecule type" value="Genomic_DNA"/>
</dbReference>
<dbReference type="PANTHER" id="PTHR46859">
    <property type="entry name" value="TRANSMEMBRANE FRAGILE-X-F-ASSOCIATED PROTEIN"/>
    <property type="match status" value="1"/>
</dbReference>
<keyword evidence="1" id="KW-0472">Membrane</keyword>
<evidence type="ECO:0000313" key="3">
    <source>
        <dbReference type="Proteomes" id="UP000290289"/>
    </source>
</evidence>
<organism evidence="2 3">
    <name type="scientific">Malus domestica</name>
    <name type="common">Apple</name>
    <name type="synonym">Pyrus malus</name>
    <dbReference type="NCBI Taxonomy" id="3750"/>
    <lineage>
        <taxon>Eukaryota</taxon>
        <taxon>Viridiplantae</taxon>
        <taxon>Streptophyta</taxon>
        <taxon>Embryophyta</taxon>
        <taxon>Tracheophyta</taxon>
        <taxon>Spermatophyta</taxon>
        <taxon>Magnoliopsida</taxon>
        <taxon>eudicotyledons</taxon>
        <taxon>Gunneridae</taxon>
        <taxon>Pentapetalae</taxon>
        <taxon>rosids</taxon>
        <taxon>fabids</taxon>
        <taxon>Rosales</taxon>
        <taxon>Rosaceae</taxon>
        <taxon>Amygdaloideae</taxon>
        <taxon>Maleae</taxon>
        <taxon>Malus</taxon>
    </lineage>
</organism>
<gene>
    <name evidence="2" type="ORF">DVH24_008740</name>
</gene>
<dbReference type="AlphaFoldDB" id="A0A498JMG0"/>
<protein>
    <recommendedName>
        <fullName evidence="4">Transmembrane protein</fullName>
    </recommendedName>
</protein>
<keyword evidence="3" id="KW-1185">Reference proteome</keyword>
<proteinExistence type="predicted"/>